<protein>
    <submittedName>
        <fullName evidence="2">Uncharacterized protein</fullName>
    </submittedName>
</protein>
<name>A0A830E8B4_9EURY</name>
<gene>
    <name evidence="2" type="ORF">GCM10008995_06300</name>
</gene>
<feature type="region of interest" description="Disordered" evidence="1">
    <location>
        <begin position="70"/>
        <end position="104"/>
    </location>
</feature>
<dbReference type="Proteomes" id="UP000653099">
    <property type="component" value="Unassembled WGS sequence"/>
</dbReference>
<accession>A0A830E8B4</accession>
<evidence type="ECO:0000256" key="1">
    <source>
        <dbReference type="SAM" id="MobiDB-lite"/>
    </source>
</evidence>
<evidence type="ECO:0000313" key="3">
    <source>
        <dbReference type="Proteomes" id="UP000653099"/>
    </source>
</evidence>
<reference evidence="2" key="1">
    <citation type="journal article" date="2014" name="Int. J. Syst. Evol. Microbiol.">
        <title>Complete genome sequence of Corynebacterium casei LMG S-19264T (=DSM 44701T), isolated from a smear-ripened cheese.</title>
        <authorList>
            <consortium name="US DOE Joint Genome Institute (JGI-PGF)"/>
            <person name="Walter F."/>
            <person name="Albersmeier A."/>
            <person name="Kalinowski J."/>
            <person name="Ruckert C."/>
        </authorList>
    </citation>
    <scope>NUCLEOTIDE SEQUENCE</scope>
    <source>
        <strain evidence="2">JCM 14359</strain>
    </source>
</reference>
<dbReference type="InterPro" id="IPR058370">
    <property type="entry name" value="DUF8057"/>
</dbReference>
<feature type="compositionally biased region" description="Basic and acidic residues" evidence="1">
    <location>
        <begin position="95"/>
        <end position="104"/>
    </location>
</feature>
<feature type="compositionally biased region" description="Acidic residues" evidence="1">
    <location>
        <begin position="76"/>
        <end position="85"/>
    </location>
</feature>
<sequence>MYNRTFDTDWESLSGEEAVRRMYALGIAAKLGHTNRTERSRIRDLASSAYERSVLDLAYEEGVREAANVRTHHDADEEAWEELVETPEAPSPELPADRVDSRRPDAIDRPALLDAFDADDLDRLRLPAFLGHNRES</sequence>
<dbReference type="Pfam" id="PF26244">
    <property type="entry name" value="DUF8057"/>
    <property type="match status" value="1"/>
</dbReference>
<evidence type="ECO:0000313" key="2">
    <source>
        <dbReference type="EMBL" id="GGI99158.1"/>
    </source>
</evidence>
<dbReference type="OrthoDB" id="252552at2157"/>
<organism evidence="2 3">
    <name type="scientific">Halobellus salinus</name>
    <dbReference type="NCBI Taxonomy" id="931585"/>
    <lineage>
        <taxon>Archaea</taxon>
        <taxon>Methanobacteriati</taxon>
        <taxon>Methanobacteriota</taxon>
        <taxon>Stenosarchaea group</taxon>
        <taxon>Halobacteria</taxon>
        <taxon>Halobacteriales</taxon>
        <taxon>Haloferacaceae</taxon>
        <taxon>Halobellus</taxon>
    </lineage>
</organism>
<reference evidence="2" key="2">
    <citation type="submission" date="2020-09" db="EMBL/GenBank/DDBJ databases">
        <authorList>
            <person name="Sun Q."/>
            <person name="Ohkuma M."/>
        </authorList>
    </citation>
    <scope>NUCLEOTIDE SEQUENCE</scope>
    <source>
        <strain evidence="2">JCM 14359</strain>
    </source>
</reference>
<dbReference type="RefSeq" id="WP_188785933.1">
    <property type="nucleotide sequence ID" value="NZ_BMOC01000002.1"/>
</dbReference>
<proteinExistence type="predicted"/>
<comment type="caution">
    <text evidence="2">The sequence shown here is derived from an EMBL/GenBank/DDBJ whole genome shotgun (WGS) entry which is preliminary data.</text>
</comment>
<dbReference type="EMBL" id="BMOC01000002">
    <property type="protein sequence ID" value="GGI99158.1"/>
    <property type="molecule type" value="Genomic_DNA"/>
</dbReference>
<dbReference type="AlphaFoldDB" id="A0A830E8B4"/>
<keyword evidence="3" id="KW-1185">Reference proteome</keyword>